<feature type="transmembrane region" description="Helical" evidence="5">
    <location>
        <begin position="382"/>
        <end position="402"/>
    </location>
</feature>
<comment type="subcellular location">
    <subcellularLocation>
        <location evidence="1">Membrane</location>
        <topology evidence="1">Multi-pass membrane protein</topology>
    </subcellularLocation>
</comment>
<dbReference type="GO" id="GO:0016020">
    <property type="term" value="C:membrane"/>
    <property type="evidence" value="ECO:0007669"/>
    <property type="project" value="UniProtKB-SubCell"/>
</dbReference>
<feature type="transmembrane region" description="Helical" evidence="5">
    <location>
        <begin position="447"/>
        <end position="471"/>
    </location>
</feature>
<accession>E9E0D8</accession>
<dbReference type="OrthoDB" id="2502820at2759"/>
<feature type="transmembrane region" description="Helical" evidence="5">
    <location>
        <begin position="582"/>
        <end position="602"/>
    </location>
</feature>
<name>E9E0D8_METAQ</name>
<dbReference type="OMA" id="AWARECY"/>
<evidence type="ECO:0000313" key="6">
    <source>
        <dbReference type="EMBL" id="EFY90558.1"/>
    </source>
</evidence>
<sequence length="615" mass="66200">MTRNAPSHAVWRARWSEAIHHLFWVVCVSAIYLATELTIWGLSFVLASAQLQYFGSILGMIVIFSVMAAAGQVCPSCGDFYHRRVKSKVGGIPFLHPQLGGGGGEESSLLALVQTHRWTLSTPSSELDSACPSSCSIMSLASGTLATSSQHLVSFRPQTGETTIRFPSHVNRRVAITNVISWASVFLLSLSGLLLLTTLQSYASKHVRGKETKASAFASRYEARGTIRRAAAQCYDRPWQYLTSDDSVEKTEDRISGPADVKDRAVVKQPVDEAKVQDQDRNVWHILRSNGYVILCLVGIIGIGIPLELVVHDGRALDGFSLWLCWLVAIRLQRTLKSSNLFGSNVRYRHSLATMVNPVLVTTLLMLGFTRVKGLLKGSRGIPKVLGDFSSGTPLYAIWTAVASDSLMPDSPAPWFGAGDFALSLLECGIVAWGFKLYECRKQLFSISGISTLLFSTAAAAGNVFLSVMLARALGLQPEESLAFAARSATLALAKPSVKALGGNVALNATLVVSNGILGQLMYPVLLDKLCVPTVQPEPQGKAGKDKIDDDGTVTVAAGTAIGINGAAMGVSYLYEVKSRAAPYAALSMTMFGVMTVVFTTLEPFKNTALKLASW</sequence>
<keyword evidence="3 5" id="KW-1133">Transmembrane helix</keyword>
<evidence type="ECO:0000256" key="2">
    <source>
        <dbReference type="ARBA" id="ARBA00022692"/>
    </source>
</evidence>
<feature type="transmembrane region" description="Helical" evidence="5">
    <location>
        <begin position="174"/>
        <end position="196"/>
    </location>
</feature>
<keyword evidence="2 5" id="KW-0812">Transmembrane</keyword>
<protein>
    <recommendedName>
        <fullName evidence="8">LrgB-like protein</fullName>
    </recommendedName>
</protein>
<gene>
    <name evidence="6" type="ORF">MAC_03336</name>
</gene>
<feature type="transmembrane region" description="Helical" evidence="5">
    <location>
        <begin position="53"/>
        <end position="74"/>
    </location>
</feature>
<dbReference type="Proteomes" id="UP000002499">
    <property type="component" value="Unassembled WGS sequence"/>
</dbReference>
<dbReference type="Pfam" id="PF04172">
    <property type="entry name" value="LrgB"/>
    <property type="match status" value="1"/>
</dbReference>
<evidence type="ECO:0008006" key="8">
    <source>
        <dbReference type="Google" id="ProtNLM"/>
    </source>
</evidence>
<dbReference type="GeneID" id="19247647"/>
<feature type="transmembrane region" description="Helical" evidence="5">
    <location>
        <begin position="414"/>
        <end position="435"/>
    </location>
</feature>
<proteinExistence type="predicted"/>
<dbReference type="EMBL" id="GL698489">
    <property type="protein sequence ID" value="EFY90558.1"/>
    <property type="molecule type" value="Genomic_DNA"/>
</dbReference>
<reference evidence="6 7" key="1">
    <citation type="journal article" date="2011" name="PLoS Genet.">
        <title>Genome sequencing and comparative transcriptomics of the model entomopathogenic fungi Metarhizium anisopliae and M. acridum.</title>
        <authorList>
            <person name="Gao Q."/>
            <person name="Jin K."/>
            <person name="Ying S.H."/>
            <person name="Zhang Y."/>
            <person name="Xiao G."/>
            <person name="Shang Y."/>
            <person name="Duan Z."/>
            <person name="Hu X."/>
            <person name="Xie X.Q."/>
            <person name="Zhou G."/>
            <person name="Peng G."/>
            <person name="Luo Z."/>
            <person name="Huang W."/>
            <person name="Wang B."/>
            <person name="Fang W."/>
            <person name="Wang S."/>
            <person name="Zhong Y."/>
            <person name="Ma L.J."/>
            <person name="St Leger R.J."/>
            <person name="Zhao G.P."/>
            <person name="Pei Y."/>
            <person name="Feng M.G."/>
            <person name="Xia Y."/>
            <person name="Wang C."/>
        </authorList>
    </citation>
    <scope>NUCLEOTIDE SEQUENCE [LARGE SCALE GENOMIC DNA]</scope>
    <source>
        <strain evidence="6 7">CQMa 102</strain>
    </source>
</reference>
<dbReference type="InParanoid" id="E9E0D8"/>
<feature type="transmembrane region" description="Helical" evidence="5">
    <location>
        <begin position="21"/>
        <end position="47"/>
    </location>
</feature>
<evidence type="ECO:0000256" key="4">
    <source>
        <dbReference type="ARBA" id="ARBA00023136"/>
    </source>
</evidence>
<evidence type="ECO:0000256" key="1">
    <source>
        <dbReference type="ARBA" id="ARBA00004141"/>
    </source>
</evidence>
<feature type="transmembrane region" description="Helical" evidence="5">
    <location>
        <begin position="554"/>
        <end position="575"/>
    </location>
</feature>
<feature type="transmembrane region" description="Helical" evidence="5">
    <location>
        <begin position="352"/>
        <end position="370"/>
    </location>
</feature>
<dbReference type="InterPro" id="IPR007300">
    <property type="entry name" value="CidB/LrgB"/>
</dbReference>
<dbReference type="AlphaFoldDB" id="E9E0D8"/>
<keyword evidence="7" id="KW-1185">Reference proteome</keyword>
<feature type="transmembrane region" description="Helical" evidence="5">
    <location>
        <begin position="291"/>
        <end position="309"/>
    </location>
</feature>
<dbReference type="eggNOG" id="ENOG502RS74">
    <property type="taxonomic scope" value="Eukaryota"/>
</dbReference>
<keyword evidence="4 5" id="KW-0472">Membrane</keyword>
<organism evidence="7">
    <name type="scientific">Metarhizium acridum (strain CQMa 102)</name>
    <dbReference type="NCBI Taxonomy" id="655827"/>
    <lineage>
        <taxon>Eukaryota</taxon>
        <taxon>Fungi</taxon>
        <taxon>Dikarya</taxon>
        <taxon>Ascomycota</taxon>
        <taxon>Pezizomycotina</taxon>
        <taxon>Sordariomycetes</taxon>
        <taxon>Hypocreomycetidae</taxon>
        <taxon>Hypocreales</taxon>
        <taxon>Clavicipitaceae</taxon>
        <taxon>Metarhizium</taxon>
    </lineage>
</organism>
<evidence type="ECO:0000256" key="5">
    <source>
        <dbReference type="SAM" id="Phobius"/>
    </source>
</evidence>
<evidence type="ECO:0000313" key="7">
    <source>
        <dbReference type="Proteomes" id="UP000002499"/>
    </source>
</evidence>
<dbReference type="HOGENOM" id="CLU_020485_0_0_1"/>
<evidence type="ECO:0000256" key="3">
    <source>
        <dbReference type="ARBA" id="ARBA00022989"/>
    </source>
</evidence>
<dbReference type="PANTHER" id="PTHR30249">
    <property type="entry name" value="PUTATIVE SEROTONIN TRANSPORTER"/>
    <property type="match status" value="1"/>
</dbReference>
<dbReference type="PANTHER" id="PTHR30249:SF0">
    <property type="entry name" value="PLASTIDAL GLYCOLATE_GLYCERATE TRANSLOCATOR 1, CHLOROPLASTIC"/>
    <property type="match status" value="1"/>
</dbReference>
<dbReference type="KEGG" id="maw:19247647"/>